<dbReference type="Pfam" id="PF00842">
    <property type="entry name" value="Ala_racemase_C"/>
    <property type="match status" value="1"/>
</dbReference>
<evidence type="ECO:0000256" key="3">
    <source>
        <dbReference type="ARBA" id="ARBA00007880"/>
    </source>
</evidence>
<dbReference type="InterPro" id="IPR011079">
    <property type="entry name" value="Ala_racemase_C"/>
</dbReference>
<dbReference type="PANTHER" id="PTHR30511:SF0">
    <property type="entry name" value="ALANINE RACEMASE, CATABOLIC-RELATED"/>
    <property type="match status" value="1"/>
</dbReference>
<accession>A0A8J4HHA6</accession>
<comment type="pathway">
    <text evidence="7">Amino-acid biosynthesis; D-alanine biosynthesis; D-alanine from L-alanine: step 1/1.</text>
</comment>
<dbReference type="PROSITE" id="PS00395">
    <property type="entry name" value="ALANINE_RACEMASE"/>
    <property type="match status" value="1"/>
</dbReference>
<evidence type="ECO:0000256" key="7">
    <source>
        <dbReference type="HAMAP-Rule" id="MF_01201"/>
    </source>
</evidence>
<dbReference type="SUPFAM" id="SSF50621">
    <property type="entry name" value="Alanine racemase C-terminal domain-like"/>
    <property type="match status" value="1"/>
</dbReference>
<dbReference type="PRINTS" id="PR00992">
    <property type="entry name" value="ALARACEMASE"/>
</dbReference>
<dbReference type="PANTHER" id="PTHR30511">
    <property type="entry name" value="ALANINE RACEMASE"/>
    <property type="match status" value="1"/>
</dbReference>
<evidence type="ECO:0000256" key="2">
    <source>
        <dbReference type="ARBA" id="ARBA00001933"/>
    </source>
</evidence>
<gene>
    <name evidence="11" type="primary">alr</name>
    <name evidence="11" type="ORF">ENY07_13725</name>
</gene>
<proteinExistence type="inferred from homology"/>
<evidence type="ECO:0000256" key="8">
    <source>
        <dbReference type="PIRSR" id="PIRSR600821-50"/>
    </source>
</evidence>
<keyword evidence="5 7" id="KW-0663">Pyridoxal phosphate</keyword>
<evidence type="ECO:0000256" key="5">
    <source>
        <dbReference type="ARBA" id="ARBA00022898"/>
    </source>
</evidence>
<dbReference type="EC" id="5.1.1.1" evidence="4 7"/>
<evidence type="ECO:0000256" key="4">
    <source>
        <dbReference type="ARBA" id="ARBA00013089"/>
    </source>
</evidence>
<dbReference type="UniPathway" id="UPA00042">
    <property type="reaction ID" value="UER00497"/>
</dbReference>
<comment type="similarity">
    <text evidence="3 7">Belongs to the alanine racemase family.</text>
</comment>
<evidence type="ECO:0000256" key="9">
    <source>
        <dbReference type="PIRSR" id="PIRSR600821-52"/>
    </source>
</evidence>
<feature type="domain" description="Alanine racemase C-terminal" evidence="10">
    <location>
        <begin position="232"/>
        <end position="356"/>
    </location>
</feature>
<dbReference type="EMBL" id="DTQM01000259">
    <property type="protein sequence ID" value="HGC44260.1"/>
    <property type="molecule type" value="Genomic_DNA"/>
</dbReference>
<dbReference type="GO" id="GO:0008784">
    <property type="term" value="F:alanine racemase activity"/>
    <property type="evidence" value="ECO:0007669"/>
    <property type="project" value="UniProtKB-UniRule"/>
</dbReference>
<dbReference type="GO" id="GO:0030170">
    <property type="term" value="F:pyridoxal phosphate binding"/>
    <property type="evidence" value="ECO:0007669"/>
    <property type="project" value="UniProtKB-UniRule"/>
</dbReference>
<dbReference type="CDD" id="cd00430">
    <property type="entry name" value="PLPDE_III_AR"/>
    <property type="match status" value="1"/>
</dbReference>
<evidence type="ECO:0000259" key="10">
    <source>
        <dbReference type="SMART" id="SM01005"/>
    </source>
</evidence>
<evidence type="ECO:0000313" key="11">
    <source>
        <dbReference type="EMBL" id="HGC44260.1"/>
    </source>
</evidence>
<dbReference type="SUPFAM" id="SSF51419">
    <property type="entry name" value="PLP-binding barrel"/>
    <property type="match status" value="1"/>
</dbReference>
<dbReference type="InterPro" id="IPR009006">
    <property type="entry name" value="Ala_racemase/Decarboxylase_C"/>
</dbReference>
<organism evidence="11">
    <name type="scientific">Acidicaldus sp</name>
    <dbReference type="NCBI Taxonomy" id="1872105"/>
    <lineage>
        <taxon>Bacteria</taxon>
        <taxon>Pseudomonadati</taxon>
        <taxon>Pseudomonadota</taxon>
        <taxon>Alphaproteobacteria</taxon>
        <taxon>Acetobacterales</taxon>
        <taxon>Acetobacteraceae</taxon>
        <taxon>Acidicaldus</taxon>
    </lineage>
</organism>
<dbReference type="AlphaFoldDB" id="A0A8J4HHA6"/>
<comment type="catalytic activity">
    <reaction evidence="1 7">
        <text>L-alanine = D-alanine</text>
        <dbReference type="Rhea" id="RHEA:20249"/>
        <dbReference type="ChEBI" id="CHEBI:57416"/>
        <dbReference type="ChEBI" id="CHEBI:57972"/>
        <dbReference type="EC" id="5.1.1.1"/>
    </reaction>
</comment>
<comment type="cofactor">
    <cofactor evidence="2 7 8">
        <name>pyridoxal 5'-phosphate</name>
        <dbReference type="ChEBI" id="CHEBI:597326"/>
    </cofactor>
</comment>
<feature type="modified residue" description="N6-(pyridoxal phosphate)lysine" evidence="7 8">
    <location>
        <position position="33"/>
    </location>
</feature>
<dbReference type="GO" id="GO:0030632">
    <property type="term" value="P:D-alanine biosynthetic process"/>
    <property type="evidence" value="ECO:0007669"/>
    <property type="project" value="UniProtKB-UniRule"/>
</dbReference>
<dbReference type="Gene3D" id="3.20.20.10">
    <property type="entry name" value="Alanine racemase"/>
    <property type="match status" value="1"/>
</dbReference>
<feature type="binding site" evidence="7 9">
    <location>
        <position position="301"/>
    </location>
    <ligand>
        <name>substrate</name>
    </ligand>
</feature>
<feature type="binding site" evidence="7 9">
    <location>
        <position position="131"/>
    </location>
    <ligand>
        <name>substrate</name>
    </ligand>
</feature>
<sequence>MGAVLVVDTGAIIANWNLLRARHPGGAVAGVVKANAYGLGAAIVAPALHGAGCRHFFTAHLAEALAIRALVPGAMLAVLNGLPPDAASVFAAYDITPVLGSLSEIAAWGAAARRLDRKLPALLHIDTGMARLGLDAAELARLAGAPELLAGIDLRFVMTHLVASERPADPLNALQRARFAAACAMLPAAPRSLANSSGIFLGAEFTSDLARAGAALYGINPVPGEKNPMRTVARLRARVIQVREIAAHAPVGYDATWRAARPSRIATVALGYADGWPFRLSGQGMAIFDGAPVPLVGRVSMDLTTYDVTDHPAIQAESWLEVIGPDLPPERIAAQAGTTPYEILTSLGARIVRLARAA</sequence>
<dbReference type="InterPro" id="IPR020622">
    <property type="entry name" value="Ala_racemase_pyridoxalP-BS"/>
</dbReference>
<evidence type="ECO:0000256" key="6">
    <source>
        <dbReference type="ARBA" id="ARBA00023235"/>
    </source>
</evidence>
<dbReference type="InterPro" id="IPR029066">
    <property type="entry name" value="PLP-binding_barrel"/>
</dbReference>
<comment type="function">
    <text evidence="7">Catalyzes the interconversion of L-alanine and D-alanine. May also act on other amino acids.</text>
</comment>
<comment type="caution">
    <text evidence="11">The sequence shown here is derived from an EMBL/GenBank/DDBJ whole genome shotgun (WGS) entry which is preliminary data.</text>
</comment>
<dbReference type="Gene3D" id="2.40.37.10">
    <property type="entry name" value="Lyase, Ornithine Decarboxylase, Chain A, domain 1"/>
    <property type="match status" value="1"/>
</dbReference>
<name>A0A8J4HHA6_9PROT</name>
<dbReference type="NCBIfam" id="TIGR00492">
    <property type="entry name" value="alr"/>
    <property type="match status" value="1"/>
</dbReference>
<dbReference type="Pfam" id="PF01168">
    <property type="entry name" value="Ala_racemase_N"/>
    <property type="match status" value="1"/>
</dbReference>
<protein>
    <recommendedName>
        <fullName evidence="4 7">Alanine racemase</fullName>
        <ecNumber evidence="4 7">5.1.1.1</ecNumber>
    </recommendedName>
</protein>
<dbReference type="SMART" id="SM01005">
    <property type="entry name" value="Ala_racemase_C"/>
    <property type="match status" value="1"/>
</dbReference>
<feature type="active site" description="Proton acceptor; specific for D-alanine" evidence="7">
    <location>
        <position position="33"/>
    </location>
</feature>
<dbReference type="GO" id="GO:0005829">
    <property type="term" value="C:cytosol"/>
    <property type="evidence" value="ECO:0007669"/>
    <property type="project" value="TreeGrafter"/>
</dbReference>
<dbReference type="InterPro" id="IPR001608">
    <property type="entry name" value="Ala_racemase_N"/>
</dbReference>
<dbReference type="HAMAP" id="MF_01201">
    <property type="entry name" value="Ala_racemase"/>
    <property type="match status" value="1"/>
</dbReference>
<dbReference type="InterPro" id="IPR000821">
    <property type="entry name" value="Ala_racemase"/>
</dbReference>
<keyword evidence="6 7" id="KW-0413">Isomerase</keyword>
<reference evidence="11" key="1">
    <citation type="journal article" date="2020" name="mSystems">
        <title>Genome- and Community-Level Interaction Insights into Carbon Utilization and Element Cycling Functions of Hydrothermarchaeota in Hydrothermal Sediment.</title>
        <authorList>
            <person name="Zhou Z."/>
            <person name="Liu Y."/>
            <person name="Xu W."/>
            <person name="Pan J."/>
            <person name="Luo Z.H."/>
            <person name="Li M."/>
        </authorList>
    </citation>
    <scope>NUCLEOTIDE SEQUENCE</scope>
    <source>
        <strain evidence="11">SpSt-997</strain>
    </source>
</reference>
<feature type="active site" description="Proton acceptor; specific for L-alanine" evidence="7">
    <location>
        <position position="253"/>
    </location>
</feature>
<evidence type="ECO:0000256" key="1">
    <source>
        <dbReference type="ARBA" id="ARBA00000316"/>
    </source>
</evidence>